<evidence type="ECO:0000259" key="3">
    <source>
        <dbReference type="Pfam" id="PF23639"/>
    </source>
</evidence>
<sequence>MDAALDAHLAFAEWVAQARAVPVLDVIAKRKIALKKAGTEMVGPCPVCGGNDRFGVSLRKKLWNCRHSGRGGDAIALVQYLDGADFLGACETLTCSPPPKGQGTRLSPEEIAARDARRQADEDARASDDNQYREDERRRLYEAFWLPAARRLAGTPAEAYLALRGISDPHSRGLRFHPSLPYYHGEVEDERGRKRSRMIYRGPAMVAAITDAGGTFRGLHQTWIDLDRPKGKAEIICPDTGEVLVAKKVRGTKQGGHILILPAAAGPMRRIYAAEGIETVLSVWVALMATGADLSFSAFVCAADLGNLAGRASETIPHPTALVTDKAGRQRRQRVPGPVPDLGSAAMPIPSECTELVLLGDGDSEPFLTEMAMVRAQRRHAAPGRDVRVVMAPAGQDFNDLLRAPEQARSAVANGATSNSPTQHREGAAA</sequence>
<evidence type="ECO:0000313" key="5">
    <source>
        <dbReference type="Proteomes" id="UP001604002"/>
    </source>
</evidence>
<gene>
    <name evidence="4" type="ORF">V5F32_00905</name>
</gene>
<name>A0ABW6ZPS1_9HYPH</name>
<feature type="region of interest" description="Disordered" evidence="1">
    <location>
        <begin position="112"/>
        <end position="132"/>
    </location>
</feature>
<dbReference type="Pfam" id="PF23639">
    <property type="entry name" value="DUF7146"/>
    <property type="match status" value="1"/>
</dbReference>
<feature type="domain" description="DUF7146" evidence="3">
    <location>
        <begin position="143"/>
        <end position="256"/>
    </location>
</feature>
<evidence type="ECO:0000259" key="2">
    <source>
        <dbReference type="Pfam" id="PF01807"/>
    </source>
</evidence>
<evidence type="ECO:0000256" key="1">
    <source>
        <dbReference type="SAM" id="MobiDB-lite"/>
    </source>
</evidence>
<dbReference type="EMBL" id="JBAFVH010000001">
    <property type="protein sequence ID" value="MFG1370716.1"/>
    <property type="molecule type" value="Genomic_DNA"/>
</dbReference>
<dbReference type="InterPro" id="IPR055570">
    <property type="entry name" value="DUF7146"/>
</dbReference>
<reference evidence="4 5" key="1">
    <citation type="submission" date="2024-02" db="EMBL/GenBank/DDBJ databases">
        <title>Expansion and revision of Xanthobacter and proposal of Roseixanthobacter gen. nov.</title>
        <authorList>
            <person name="Soltysiak M.P.M."/>
            <person name="Jalihal A."/>
            <person name="Ory A."/>
            <person name="Chrisophersen C."/>
            <person name="Lee A.D."/>
            <person name="Boulton J."/>
            <person name="Springer M."/>
        </authorList>
    </citation>
    <scope>NUCLEOTIDE SEQUENCE [LARGE SCALE GENOMIC DNA]</scope>
    <source>
        <strain evidence="4 5">23A</strain>
    </source>
</reference>
<dbReference type="InterPro" id="IPR036977">
    <property type="entry name" value="DNA_primase_Znf_CHC2"/>
</dbReference>
<organism evidence="4 5">
    <name type="scientific">Xanthobacter oligotrophicus</name>
    <dbReference type="NCBI Taxonomy" id="2607286"/>
    <lineage>
        <taxon>Bacteria</taxon>
        <taxon>Pseudomonadati</taxon>
        <taxon>Pseudomonadota</taxon>
        <taxon>Alphaproteobacteria</taxon>
        <taxon>Hyphomicrobiales</taxon>
        <taxon>Xanthobacteraceae</taxon>
        <taxon>Xanthobacter</taxon>
    </lineage>
</organism>
<dbReference type="InterPro" id="IPR002694">
    <property type="entry name" value="Znf_CHC2"/>
</dbReference>
<dbReference type="RefSeq" id="WP_393990804.1">
    <property type="nucleotide sequence ID" value="NZ_JBAFVH010000001.1"/>
</dbReference>
<feature type="region of interest" description="Disordered" evidence="1">
    <location>
        <begin position="408"/>
        <end position="430"/>
    </location>
</feature>
<dbReference type="Gene3D" id="3.90.580.10">
    <property type="entry name" value="Zinc finger, CHC2-type domain"/>
    <property type="match status" value="1"/>
</dbReference>
<dbReference type="Pfam" id="PF01807">
    <property type="entry name" value="Zn_ribbon_DnaG"/>
    <property type="match status" value="1"/>
</dbReference>
<dbReference type="Proteomes" id="UP001604002">
    <property type="component" value="Unassembled WGS sequence"/>
</dbReference>
<evidence type="ECO:0000313" key="4">
    <source>
        <dbReference type="EMBL" id="MFG1370716.1"/>
    </source>
</evidence>
<keyword evidence="5" id="KW-1185">Reference proteome</keyword>
<protein>
    <submittedName>
        <fullName evidence="4">CHC2 zinc finger domain-containing protein</fullName>
    </submittedName>
</protein>
<accession>A0ABW6ZPS1</accession>
<proteinExistence type="predicted"/>
<dbReference type="SUPFAM" id="SSF57783">
    <property type="entry name" value="Zinc beta-ribbon"/>
    <property type="match status" value="1"/>
</dbReference>
<feature type="domain" description="Zinc finger CHC2-type" evidence="2">
    <location>
        <begin position="22"/>
        <end position="93"/>
    </location>
</feature>
<comment type="caution">
    <text evidence="4">The sequence shown here is derived from an EMBL/GenBank/DDBJ whole genome shotgun (WGS) entry which is preliminary data.</text>
</comment>